<reference evidence="1 2" key="1">
    <citation type="submission" date="2020-08" db="EMBL/GenBank/DDBJ databases">
        <title>Genomic Encyclopedia of Type Strains, Phase III (KMG-III): the genomes of soil and plant-associated and newly described type strains.</title>
        <authorList>
            <person name="Whitman W."/>
        </authorList>
    </citation>
    <scope>NUCLEOTIDE SEQUENCE [LARGE SCALE GENOMIC DNA]</scope>
    <source>
        <strain evidence="1 2">CECT 7753</strain>
    </source>
</reference>
<evidence type="ECO:0000313" key="1">
    <source>
        <dbReference type="EMBL" id="MBB3225371.1"/>
    </source>
</evidence>
<protein>
    <submittedName>
        <fullName evidence="1">Uncharacterized protein</fullName>
    </submittedName>
</protein>
<organism evidence="1 2">
    <name type="scientific">Pseudoduganella umbonata</name>
    <dbReference type="NCBI Taxonomy" id="864828"/>
    <lineage>
        <taxon>Bacteria</taxon>
        <taxon>Pseudomonadati</taxon>
        <taxon>Pseudomonadota</taxon>
        <taxon>Betaproteobacteria</taxon>
        <taxon>Burkholderiales</taxon>
        <taxon>Oxalobacteraceae</taxon>
        <taxon>Telluria group</taxon>
        <taxon>Pseudoduganella</taxon>
    </lineage>
</organism>
<sequence>MHETPHNLTSLLLTNTTICRQRGKAFKGRIL</sequence>
<accession>A0A7W5HFL3</accession>
<dbReference type="AlphaFoldDB" id="A0A7W5HFL3"/>
<proteinExistence type="predicted"/>
<gene>
    <name evidence="1" type="ORF">FHS02_006245</name>
</gene>
<comment type="caution">
    <text evidence="1">The sequence shown here is derived from an EMBL/GenBank/DDBJ whole genome shotgun (WGS) entry which is preliminary data.</text>
</comment>
<dbReference type="EMBL" id="JACHXS010000021">
    <property type="protein sequence ID" value="MBB3225371.1"/>
    <property type="molecule type" value="Genomic_DNA"/>
</dbReference>
<name>A0A7W5HFL3_9BURK</name>
<evidence type="ECO:0000313" key="2">
    <source>
        <dbReference type="Proteomes" id="UP000584325"/>
    </source>
</evidence>
<dbReference type="Proteomes" id="UP000584325">
    <property type="component" value="Unassembled WGS sequence"/>
</dbReference>